<dbReference type="Proteomes" id="UP000284022">
    <property type="component" value="Unassembled WGS sequence"/>
</dbReference>
<accession>A0A412SCP2</accession>
<evidence type="ECO:0000313" key="4">
    <source>
        <dbReference type="Proteomes" id="UP000284022"/>
    </source>
</evidence>
<evidence type="ECO:0000313" key="3">
    <source>
        <dbReference type="EMBL" id="RGU35411.1"/>
    </source>
</evidence>
<reference evidence="3 4" key="1">
    <citation type="submission" date="2018-08" db="EMBL/GenBank/DDBJ databases">
        <title>A genome reference for cultivated species of the human gut microbiota.</title>
        <authorList>
            <person name="Zou Y."/>
            <person name="Xue W."/>
            <person name="Luo G."/>
        </authorList>
    </citation>
    <scope>NUCLEOTIDE SEQUENCE [LARGE SCALE GENOMIC DNA]</scope>
    <source>
        <strain evidence="3 4">AF17-20</strain>
    </source>
</reference>
<dbReference type="RefSeq" id="WP_005825587.1">
    <property type="nucleotide sequence ID" value="NZ_CP065889.1"/>
</dbReference>
<dbReference type="GeneID" id="99752288"/>
<dbReference type="InterPro" id="IPR003593">
    <property type="entry name" value="AAA+_ATPase"/>
</dbReference>
<dbReference type="SUPFAM" id="SSF52540">
    <property type="entry name" value="P-loop containing nucleoside triphosphate hydrolases"/>
    <property type="match status" value="1"/>
</dbReference>
<dbReference type="EMBL" id="WCUG01000022">
    <property type="protein sequence ID" value="KAB4167670.1"/>
    <property type="molecule type" value="Genomic_DNA"/>
</dbReference>
<dbReference type="InterPro" id="IPR027417">
    <property type="entry name" value="P-loop_NTPase"/>
</dbReference>
<organism evidence="3 4">
    <name type="scientific">Bacteroides uniformis</name>
    <dbReference type="NCBI Taxonomy" id="820"/>
    <lineage>
        <taxon>Bacteria</taxon>
        <taxon>Pseudomonadati</taxon>
        <taxon>Bacteroidota</taxon>
        <taxon>Bacteroidia</taxon>
        <taxon>Bacteroidales</taxon>
        <taxon>Bacteroidaceae</taxon>
        <taxon>Bacteroides</taxon>
    </lineage>
</organism>
<evidence type="ECO:0000259" key="1">
    <source>
        <dbReference type="SMART" id="SM00382"/>
    </source>
</evidence>
<dbReference type="SUPFAM" id="SSF52200">
    <property type="entry name" value="Toll/Interleukin receptor TIR domain"/>
    <property type="match status" value="1"/>
</dbReference>
<comment type="caution">
    <text evidence="3">The sequence shown here is derived from an EMBL/GenBank/DDBJ whole genome shotgun (WGS) entry which is preliminary data.</text>
</comment>
<dbReference type="Pfam" id="PF13676">
    <property type="entry name" value="TIR_2"/>
    <property type="match status" value="1"/>
</dbReference>
<feature type="domain" description="AAA+ ATPase" evidence="1">
    <location>
        <begin position="34"/>
        <end position="158"/>
    </location>
</feature>
<dbReference type="SMART" id="SM00382">
    <property type="entry name" value="AAA"/>
    <property type="match status" value="1"/>
</dbReference>
<sequence>MAFLQDVFKDSGVPTYTFVEPNEYIKIVVTLSTKGRCLVVEGPSGIGKTTCVLKALEYLGMGDSIQLLTPRKKKDILSIEKILDNNENIGTVIIDDFHLLSIENKNRLSDLMKTIADEDREDVKLVLIGINRAGDSLVSLAPDLNNRITTVKFEVNPDSKILELIEKGEVALNARIKYREQIVRRSNGSFHIAQLICKELCIIERVIMTQDNKKELNTDINYVVDKIMTDLSRVFEVKAREFAIGSRLRSSGRAPYFHLLYWLSESKDWTIRMADIYLKYPTHKASISQVADKGFLYKLINNSENIKSVIHYDEYSKVLTVEDPKFMFYLQNLDWTDFVKRIGFSKINFDKKYDFALSFAGEVRSIVAELAILLFEEHECSVFYDFNEQHKIIGEDLTDYFEPIYKSDAEFIIVFLDRNYPRKLWTNFESDKFKERFGEHAVIPIIFKGCEPTQFDKLANIGYLSFDPEKEQSEQIKSIADIIVKKLDEKRRNEPS</sequence>
<dbReference type="Proteomes" id="UP000433928">
    <property type="component" value="Unassembled WGS sequence"/>
</dbReference>
<dbReference type="Gene3D" id="3.40.50.300">
    <property type="entry name" value="P-loop containing nucleotide triphosphate hydrolases"/>
    <property type="match status" value="1"/>
</dbReference>
<reference evidence="2 5" key="2">
    <citation type="journal article" date="2019" name="Nat. Med.">
        <title>A library of human gut bacterial isolates paired with longitudinal multiomics data enables mechanistic microbiome research.</title>
        <authorList>
            <person name="Poyet M."/>
            <person name="Groussin M."/>
            <person name="Gibbons S.M."/>
            <person name="Avila-Pacheco J."/>
            <person name="Jiang X."/>
            <person name="Kearney S.M."/>
            <person name="Perrotta A.R."/>
            <person name="Berdy B."/>
            <person name="Zhao S."/>
            <person name="Lieberman T.D."/>
            <person name="Swanson P.K."/>
            <person name="Smith M."/>
            <person name="Roesemann S."/>
            <person name="Alexander J.E."/>
            <person name="Rich S.A."/>
            <person name="Livny J."/>
            <person name="Vlamakis H."/>
            <person name="Clish C."/>
            <person name="Bullock K."/>
            <person name="Deik A."/>
            <person name="Scott J."/>
            <person name="Pierce K.A."/>
            <person name="Xavier R.J."/>
            <person name="Alm E.J."/>
        </authorList>
    </citation>
    <scope>NUCLEOTIDE SEQUENCE [LARGE SCALE GENOMIC DNA]</scope>
    <source>
        <strain evidence="2 5">BIOML-A27</strain>
    </source>
</reference>
<dbReference type="EMBL" id="QRXV01000027">
    <property type="protein sequence ID" value="RGU35411.1"/>
    <property type="molecule type" value="Genomic_DNA"/>
</dbReference>
<dbReference type="Gene3D" id="3.40.50.10140">
    <property type="entry name" value="Toll/interleukin-1 receptor homology (TIR) domain"/>
    <property type="match status" value="1"/>
</dbReference>
<evidence type="ECO:0000313" key="2">
    <source>
        <dbReference type="EMBL" id="KAB4167670.1"/>
    </source>
</evidence>
<gene>
    <name evidence="3" type="ORF">DWW83_19810</name>
    <name evidence="2" type="ORF">GAQ59_17885</name>
</gene>
<dbReference type="InterPro" id="IPR035897">
    <property type="entry name" value="Toll_tir_struct_dom_sf"/>
</dbReference>
<protein>
    <submittedName>
        <fullName evidence="3">TIR domain-containing protein</fullName>
    </submittedName>
</protein>
<dbReference type="InterPro" id="IPR000157">
    <property type="entry name" value="TIR_dom"/>
</dbReference>
<dbReference type="AlphaFoldDB" id="A0A412SCP2"/>
<name>A0A412SCP2_BACUN</name>
<dbReference type="GO" id="GO:0007165">
    <property type="term" value="P:signal transduction"/>
    <property type="evidence" value="ECO:0007669"/>
    <property type="project" value="InterPro"/>
</dbReference>
<proteinExistence type="predicted"/>
<evidence type="ECO:0000313" key="5">
    <source>
        <dbReference type="Proteomes" id="UP000433928"/>
    </source>
</evidence>